<dbReference type="Gene3D" id="3.20.20.70">
    <property type="entry name" value="Aldolase class I"/>
    <property type="match status" value="1"/>
</dbReference>
<protein>
    <submittedName>
        <fullName evidence="3">MupG family TIM beta-alpha barrel fold protein</fullName>
    </submittedName>
</protein>
<dbReference type="InterPro" id="IPR013785">
    <property type="entry name" value="Aldolase_TIM"/>
</dbReference>
<evidence type="ECO:0000259" key="2">
    <source>
        <dbReference type="Pfam" id="PF19200"/>
    </source>
</evidence>
<name>A0ABT2QML2_9STAP</name>
<dbReference type="SUPFAM" id="SSF50891">
    <property type="entry name" value="Cyclophilin-like"/>
    <property type="match status" value="1"/>
</dbReference>
<dbReference type="RefSeq" id="WP_262853587.1">
    <property type="nucleotide sequence ID" value="NZ_JAOPKZ010000001.1"/>
</dbReference>
<comment type="caution">
    <text evidence="3">The sequence shown here is derived from an EMBL/GenBank/DDBJ whole genome shotgun (WGS) entry which is preliminary data.</text>
</comment>
<keyword evidence="4" id="KW-1185">Reference proteome</keyword>
<dbReference type="Proteomes" id="UP001209553">
    <property type="component" value="Unassembled WGS sequence"/>
</dbReference>
<dbReference type="InterPro" id="IPR008589">
    <property type="entry name" value="MupG"/>
</dbReference>
<evidence type="ECO:0000313" key="3">
    <source>
        <dbReference type="EMBL" id="MCU5745218.1"/>
    </source>
</evidence>
<dbReference type="Gene3D" id="2.40.100.10">
    <property type="entry name" value="Cyclophilin-like"/>
    <property type="match status" value="1"/>
</dbReference>
<dbReference type="EMBL" id="JAOPKZ010000001">
    <property type="protein sequence ID" value="MCU5745218.1"/>
    <property type="molecule type" value="Genomic_DNA"/>
</dbReference>
<dbReference type="InterPro" id="IPR029000">
    <property type="entry name" value="Cyclophilin-like_dom_sf"/>
</dbReference>
<dbReference type="InterPro" id="IPR043797">
    <property type="entry name" value="MupG_N"/>
</dbReference>
<evidence type="ECO:0000259" key="1">
    <source>
        <dbReference type="Pfam" id="PF05913"/>
    </source>
</evidence>
<dbReference type="InterPro" id="IPR043894">
    <property type="entry name" value="MupG_C"/>
</dbReference>
<dbReference type="Pfam" id="PF19200">
    <property type="entry name" value="MupG_N"/>
    <property type="match status" value="1"/>
</dbReference>
<organism evidence="3 4">
    <name type="scientific">Staphylococcus marylandisciuri</name>
    <dbReference type="NCBI Taxonomy" id="2981529"/>
    <lineage>
        <taxon>Bacteria</taxon>
        <taxon>Bacillati</taxon>
        <taxon>Bacillota</taxon>
        <taxon>Bacilli</taxon>
        <taxon>Bacillales</taxon>
        <taxon>Staphylococcaceae</taxon>
        <taxon>Staphylococcus</taxon>
    </lineage>
</organism>
<dbReference type="SUPFAM" id="SSF51445">
    <property type="entry name" value="(Trans)glycosidases"/>
    <property type="match status" value="1"/>
</dbReference>
<evidence type="ECO:0000313" key="4">
    <source>
        <dbReference type="Proteomes" id="UP001209553"/>
    </source>
</evidence>
<reference evidence="3 4" key="1">
    <citation type="journal article" date="2023" name="Int. J. Syst. Evol. Microbiol.">
        <title>Streptococcus sciuri sp. nov., Staphylococcus marylandisciuri sp. nov. and Staphylococcus americanisciuri sp. nov., isolated from faeces of eastern grey squirrel (Sciurus carolinensis).</title>
        <authorList>
            <person name="Volokhov D.V."/>
            <person name="Zagorodnyaya T.A."/>
            <person name="Furtak V.A."/>
            <person name="Nattanmai G."/>
            <person name="Randall L."/>
            <person name="Jose S."/>
            <person name="Gao Y."/>
            <person name="Eisenberg T."/>
            <person name="Delmonte P."/>
            <person name="Blom J."/>
            <person name="Mitchell K.K."/>
        </authorList>
    </citation>
    <scope>NUCLEOTIDE SEQUENCE [LARGE SCALE GENOMIC DNA]</scope>
    <source>
        <strain evidence="3 4">SQ8-PEA</strain>
    </source>
</reference>
<dbReference type="PANTHER" id="PTHR38435">
    <property type="match status" value="1"/>
</dbReference>
<feature type="domain" description="6-phospho-N-acetylmuramidase C-terminal" evidence="1">
    <location>
        <begin position="235"/>
        <end position="344"/>
    </location>
</feature>
<feature type="domain" description="6-phospho-N-acetylmuramidase N-terminal" evidence="2">
    <location>
        <begin position="3"/>
        <end position="225"/>
    </location>
</feature>
<dbReference type="PANTHER" id="PTHR38435:SF2">
    <property type="entry name" value="DUF871 DOMAIN-CONTAINING PROTEIN"/>
    <property type="match status" value="1"/>
</dbReference>
<gene>
    <name evidence="3" type="ORF">N9R04_00595</name>
</gene>
<sequence>MSGFSVYLGEKTDYKYIQSMIDIGYKTVFTSLQIPEEDTTTCYQQLSDLLYHFQHDQLTFIIDVNPSKLNHSFYQLLSEYPHGNYVIRLDQFTSLDLIKEFTAKGFYCCLNASTISRDLLNQLSPIDNFKNIVYCHNYYPRPDTGLNDVFVKQQNQLIREFNPQATIYGFISGTEKRGPLFKGLPTLEANRKSHPIFSAQHLIDTEINHVIVGDIQLQLLEAKRLYKAIHQRHFTLTITLTQDSNANRQLINAVHTVRYDGPESVIRSQEARSILNDTVTPAYCYKREVGSITIDNCLNGRYEGELQIIKDPLPSHPHVNCVGMVSEKDLEVLNCLSSNDTFDFAVET</sequence>
<dbReference type="Pfam" id="PF05913">
    <property type="entry name" value="MupG_C"/>
    <property type="match status" value="1"/>
</dbReference>
<proteinExistence type="predicted"/>
<accession>A0ABT2QML2</accession>
<dbReference type="InterPro" id="IPR017853">
    <property type="entry name" value="GH"/>
</dbReference>